<evidence type="ECO:0000313" key="1">
    <source>
        <dbReference type="EMBL" id="KAJ2968307.1"/>
    </source>
</evidence>
<evidence type="ECO:0000313" key="2">
    <source>
        <dbReference type="Proteomes" id="UP001143910"/>
    </source>
</evidence>
<keyword evidence="2" id="KW-1185">Reference proteome</keyword>
<gene>
    <name evidence="1" type="ORF">NQ176_g9245</name>
</gene>
<protein>
    <submittedName>
        <fullName evidence="1">Uncharacterized protein</fullName>
    </submittedName>
</protein>
<sequence length="124" mass="14333">MNGQQTSSNEPVNSDATPNEAQLKEALKQLKLLHIKSRMLRDTIPKMLDPLVQKHPTPEVMYAAFMKAVEEAQGNIKEFTELMRNDKSKEVFALADKSKEENPFGIKPWRHKDHPNWFNMDIDD</sequence>
<reference evidence="1" key="1">
    <citation type="submission" date="2022-08" db="EMBL/GenBank/DDBJ databases">
        <title>Genome Sequence of Lecanicillium fungicola.</title>
        <authorList>
            <person name="Buettner E."/>
        </authorList>
    </citation>
    <scope>NUCLEOTIDE SEQUENCE</scope>
    <source>
        <strain evidence="1">Babe33</strain>
    </source>
</reference>
<comment type="caution">
    <text evidence="1">The sequence shown here is derived from an EMBL/GenBank/DDBJ whole genome shotgun (WGS) entry which is preliminary data.</text>
</comment>
<name>A0ACC1MMS1_9HYPO</name>
<dbReference type="Proteomes" id="UP001143910">
    <property type="component" value="Unassembled WGS sequence"/>
</dbReference>
<accession>A0ACC1MMS1</accession>
<proteinExistence type="predicted"/>
<organism evidence="1 2">
    <name type="scientific">Zarea fungicola</name>
    <dbReference type="NCBI Taxonomy" id="93591"/>
    <lineage>
        <taxon>Eukaryota</taxon>
        <taxon>Fungi</taxon>
        <taxon>Dikarya</taxon>
        <taxon>Ascomycota</taxon>
        <taxon>Pezizomycotina</taxon>
        <taxon>Sordariomycetes</taxon>
        <taxon>Hypocreomycetidae</taxon>
        <taxon>Hypocreales</taxon>
        <taxon>Cordycipitaceae</taxon>
        <taxon>Zarea</taxon>
    </lineage>
</organism>
<dbReference type="EMBL" id="JANJQO010002037">
    <property type="protein sequence ID" value="KAJ2968307.1"/>
    <property type="molecule type" value="Genomic_DNA"/>
</dbReference>